<reference evidence="1" key="1">
    <citation type="submission" date="2018-05" db="EMBL/GenBank/DDBJ databases">
        <authorList>
            <person name="Lanie J.A."/>
            <person name="Ng W.-L."/>
            <person name="Kazmierczak K.M."/>
            <person name="Andrzejewski T.M."/>
            <person name="Davidsen T.M."/>
            <person name="Wayne K.J."/>
            <person name="Tettelin H."/>
            <person name="Glass J.I."/>
            <person name="Rusch D."/>
            <person name="Podicherti R."/>
            <person name="Tsui H.-C.T."/>
            <person name="Winkler M.E."/>
        </authorList>
    </citation>
    <scope>NUCLEOTIDE SEQUENCE</scope>
</reference>
<gene>
    <name evidence="1" type="ORF">METZ01_LOCUS142149</name>
</gene>
<dbReference type="EMBL" id="UINC01021538">
    <property type="protein sequence ID" value="SVA89295.1"/>
    <property type="molecule type" value="Genomic_DNA"/>
</dbReference>
<name>A0A381ZJ43_9ZZZZ</name>
<organism evidence="1">
    <name type="scientific">marine metagenome</name>
    <dbReference type="NCBI Taxonomy" id="408172"/>
    <lineage>
        <taxon>unclassified sequences</taxon>
        <taxon>metagenomes</taxon>
        <taxon>ecological metagenomes</taxon>
    </lineage>
</organism>
<accession>A0A381ZJ43</accession>
<dbReference type="GO" id="GO:0003824">
    <property type="term" value="F:catalytic activity"/>
    <property type="evidence" value="ECO:0007669"/>
    <property type="project" value="InterPro"/>
</dbReference>
<dbReference type="InterPro" id="IPR035994">
    <property type="entry name" value="Nucleoside_phosphorylase_sf"/>
</dbReference>
<dbReference type="Gene3D" id="3.40.50.1580">
    <property type="entry name" value="Nucleoside phosphorylase domain"/>
    <property type="match status" value="1"/>
</dbReference>
<dbReference type="GO" id="GO:0009116">
    <property type="term" value="P:nucleoside metabolic process"/>
    <property type="evidence" value="ECO:0007669"/>
    <property type="project" value="InterPro"/>
</dbReference>
<evidence type="ECO:0008006" key="2">
    <source>
        <dbReference type="Google" id="ProtNLM"/>
    </source>
</evidence>
<dbReference type="AlphaFoldDB" id="A0A381ZJ43"/>
<feature type="non-terminal residue" evidence="1">
    <location>
        <position position="102"/>
    </location>
</feature>
<sequence length="102" mass="11066">MPNNRKRTPIPSILFVAAVEFELRPFARYLRIDTSTNRVAHARGDNGSVALLAAGMGRGGDKTFSDAIHNLQPEAVVNVGIAGALDKKHPAGSTWAVQEWRD</sequence>
<evidence type="ECO:0000313" key="1">
    <source>
        <dbReference type="EMBL" id="SVA89295.1"/>
    </source>
</evidence>
<dbReference type="SUPFAM" id="SSF53167">
    <property type="entry name" value="Purine and uridine phosphorylases"/>
    <property type="match status" value="1"/>
</dbReference>
<proteinExistence type="predicted"/>
<protein>
    <recommendedName>
        <fullName evidence="2">Nucleoside phosphorylase domain-containing protein</fullName>
    </recommendedName>
</protein>